<name>A0A6A7C409_9PEZI</name>
<dbReference type="Proteomes" id="UP000799421">
    <property type="component" value="Unassembled WGS sequence"/>
</dbReference>
<evidence type="ECO:0000313" key="2">
    <source>
        <dbReference type="EMBL" id="KAF2862316.1"/>
    </source>
</evidence>
<keyword evidence="3" id="KW-1185">Reference proteome</keyword>
<feature type="compositionally biased region" description="Basic residues" evidence="1">
    <location>
        <begin position="74"/>
        <end position="84"/>
    </location>
</feature>
<sequence length="288" mass="30860">MEDVSPGAWLRQRMSSRRMRFGLGRESLDQACGASLLQISDGFHSEVTHTLLTVTIHQSRSDPFPLPTHSKTMPPKKKESKKRVNTTSNEASRPGKRVQVDRPAADEQSDLRVAKTTAWPSSTIGRRVTRLRPFARSPTPQGSSHSPVAMPRSPSPLETIPPPQALARSALSSPAPSPPEPSQAASSMLPPRRVAPRAPRPQASLRAGGAAADAAPLLTASTQPSAAAVEEPPAGLASLLAEQNAEIIRHLQEIRGQGTPAVAKELQAASWSRSAWSSLMKSSPYKRP</sequence>
<feature type="compositionally biased region" description="Low complexity" evidence="1">
    <location>
        <begin position="165"/>
        <end position="174"/>
    </location>
</feature>
<evidence type="ECO:0000256" key="1">
    <source>
        <dbReference type="SAM" id="MobiDB-lite"/>
    </source>
</evidence>
<organism evidence="2 3">
    <name type="scientific">Piedraia hortae CBS 480.64</name>
    <dbReference type="NCBI Taxonomy" id="1314780"/>
    <lineage>
        <taxon>Eukaryota</taxon>
        <taxon>Fungi</taxon>
        <taxon>Dikarya</taxon>
        <taxon>Ascomycota</taxon>
        <taxon>Pezizomycotina</taxon>
        <taxon>Dothideomycetes</taxon>
        <taxon>Dothideomycetidae</taxon>
        <taxon>Capnodiales</taxon>
        <taxon>Piedraiaceae</taxon>
        <taxon>Piedraia</taxon>
    </lineage>
</organism>
<feature type="region of interest" description="Disordered" evidence="1">
    <location>
        <begin position="60"/>
        <end position="232"/>
    </location>
</feature>
<dbReference type="EMBL" id="MU005966">
    <property type="protein sequence ID" value="KAF2862316.1"/>
    <property type="molecule type" value="Genomic_DNA"/>
</dbReference>
<feature type="compositionally biased region" description="Basic and acidic residues" evidence="1">
    <location>
        <begin position="98"/>
        <end position="113"/>
    </location>
</feature>
<proteinExistence type="predicted"/>
<gene>
    <name evidence="2" type="ORF">K470DRAFT_8349</name>
</gene>
<reference evidence="2" key="1">
    <citation type="journal article" date="2020" name="Stud. Mycol.">
        <title>101 Dothideomycetes genomes: a test case for predicting lifestyles and emergence of pathogens.</title>
        <authorList>
            <person name="Haridas S."/>
            <person name="Albert R."/>
            <person name="Binder M."/>
            <person name="Bloem J."/>
            <person name="Labutti K."/>
            <person name="Salamov A."/>
            <person name="Andreopoulos B."/>
            <person name="Baker S."/>
            <person name="Barry K."/>
            <person name="Bills G."/>
            <person name="Bluhm B."/>
            <person name="Cannon C."/>
            <person name="Castanera R."/>
            <person name="Culley D."/>
            <person name="Daum C."/>
            <person name="Ezra D."/>
            <person name="Gonzalez J."/>
            <person name="Henrissat B."/>
            <person name="Kuo A."/>
            <person name="Liang C."/>
            <person name="Lipzen A."/>
            <person name="Lutzoni F."/>
            <person name="Magnuson J."/>
            <person name="Mondo S."/>
            <person name="Nolan M."/>
            <person name="Ohm R."/>
            <person name="Pangilinan J."/>
            <person name="Park H.-J."/>
            <person name="Ramirez L."/>
            <person name="Alfaro M."/>
            <person name="Sun H."/>
            <person name="Tritt A."/>
            <person name="Yoshinaga Y."/>
            <person name="Zwiers L.-H."/>
            <person name="Turgeon B."/>
            <person name="Goodwin S."/>
            <person name="Spatafora J."/>
            <person name="Crous P."/>
            <person name="Grigoriev I."/>
        </authorList>
    </citation>
    <scope>NUCLEOTIDE SEQUENCE</scope>
    <source>
        <strain evidence="2">CBS 480.64</strain>
    </source>
</reference>
<feature type="compositionally biased region" description="Low complexity" evidence="1">
    <location>
        <begin position="182"/>
        <end position="222"/>
    </location>
</feature>
<accession>A0A6A7C409</accession>
<protein>
    <submittedName>
        <fullName evidence="2">Uncharacterized protein</fullName>
    </submittedName>
</protein>
<evidence type="ECO:0000313" key="3">
    <source>
        <dbReference type="Proteomes" id="UP000799421"/>
    </source>
</evidence>
<dbReference type="AlphaFoldDB" id="A0A6A7C409"/>